<dbReference type="CDD" id="cd09083">
    <property type="entry name" value="EEP-1"/>
    <property type="match status" value="1"/>
</dbReference>
<sequence>MSVTFKLLITRLLFFLLLLLAGIILPMSLQAQQPGQIKVMSWNIRLDTPADGQNQWKYRKSGVCDLIMNESPDLLGVQEALHNQMKDMRNGLKGYKSIGVARDDGKKAGEYNAVFYKKSRLRSLRSGTFWLSETPDQPGSRGWDAACNRVVTWSVFRDKETGREFLMMNTHFDHVGDTARIESAALIIRKSASLSGKLPVILTGDFNVTDRHRAYRILTWADNEIVFTDTRKSAGAEISGPEYTFVGFSDQFEASDQIDFIFATYQFMVLSHKIPDFRKGMRYLSDHLPVAVILELAK</sequence>
<evidence type="ECO:0000313" key="2">
    <source>
        <dbReference type="EMBL" id="MPL72252.1"/>
    </source>
</evidence>
<name>A0A644U1C4_9ZZZZ</name>
<dbReference type="Pfam" id="PF03372">
    <property type="entry name" value="Exo_endo_phos"/>
    <property type="match status" value="1"/>
</dbReference>
<organism evidence="2">
    <name type="scientific">bioreactor metagenome</name>
    <dbReference type="NCBI Taxonomy" id="1076179"/>
    <lineage>
        <taxon>unclassified sequences</taxon>
        <taxon>metagenomes</taxon>
        <taxon>ecological metagenomes</taxon>
    </lineage>
</organism>
<dbReference type="EMBL" id="VSSQ01000064">
    <property type="protein sequence ID" value="MPL72252.1"/>
    <property type="molecule type" value="Genomic_DNA"/>
</dbReference>
<dbReference type="InterPro" id="IPR036691">
    <property type="entry name" value="Endo/exonu/phosph_ase_sf"/>
</dbReference>
<dbReference type="PANTHER" id="PTHR12121:SF36">
    <property type="entry name" value="ENDONUCLEASE_EXONUCLEASE_PHOSPHATASE DOMAIN-CONTAINING PROTEIN"/>
    <property type="match status" value="1"/>
</dbReference>
<comment type="caution">
    <text evidence="2">The sequence shown here is derived from an EMBL/GenBank/DDBJ whole genome shotgun (WGS) entry which is preliminary data.</text>
</comment>
<dbReference type="AlphaFoldDB" id="A0A644U1C4"/>
<evidence type="ECO:0000259" key="1">
    <source>
        <dbReference type="Pfam" id="PF03372"/>
    </source>
</evidence>
<reference evidence="2" key="1">
    <citation type="submission" date="2019-08" db="EMBL/GenBank/DDBJ databases">
        <authorList>
            <person name="Kucharzyk K."/>
            <person name="Murdoch R.W."/>
            <person name="Higgins S."/>
            <person name="Loffler F."/>
        </authorList>
    </citation>
    <scope>NUCLEOTIDE SEQUENCE</scope>
</reference>
<dbReference type="PANTHER" id="PTHR12121">
    <property type="entry name" value="CARBON CATABOLITE REPRESSOR PROTEIN 4"/>
    <property type="match status" value="1"/>
</dbReference>
<dbReference type="InterPro" id="IPR050410">
    <property type="entry name" value="CCR4/nocturin_mRNA_transcr"/>
</dbReference>
<dbReference type="Gene3D" id="3.60.10.10">
    <property type="entry name" value="Endonuclease/exonuclease/phosphatase"/>
    <property type="match status" value="1"/>
</dbReference>
<proteinExistence type="predicted"/>
<protein>
    <recommendedName>
        <fullName evidence="1">Endonuclease/exonuclease/phosphatase domain-containing protein</fullName>
    </recommendedName>
</protein>
<gene>
    <name evidence="2" type="ORF">SDC9_18033</name>
</gene>
<dbReference type="SUPFAM" id="SSF56219">
    <property type="entry name" value="DNase I-like"/>
    <property type="match status" value="1"/>
</dbReference>
<dbReference type="GO" id="GO:0000175">
    <property type="term" value="F:3'-5'-RNA exonuclease activity"/>
    <property type="evidence" value="ECO:0007669"/>
    <property type="project" value="TreeGrafter"/>
</dbReference>
<dbReference type="InterPro" id="IPR005135">
    <property type="entry name" value="Endo/exonuclease/phosphatase"/>
</dbReference>
<feature type="domain" description="Endonuclease/exonuclease/phosphatase" evidence="1">
    <location>
        <begin position="40"/>
        <end position="287"/>
    </location>
</feature>
<accession>A0A644U1C4</accession>